<gene>
    <name evidence="2" type="ORF">O5398_06795</name>
</gene>
<evidence type="ECO:0000256" key="1">
    <source>
        <dbReference type="SAM" id="Coils"/>
    </source>
</evidence>
<name>A0AAQ2WYI3_9SPIR</name>
<keyword evidence="2" id="KW-0614">Plasmid</keyword>
<feature type="coiled-coil region" evidence="1">
    <location>
        <begin position="184"/>
        <end position="312"/>
    </location>
</feature>
<evidence type="ECO:0000313" key="3">
    <source>
        <dbReference type="Proteomes" id="UP001164544"/>
    </source>
</evidence>
<dbReference type="RefSeq" id="WP_070401493.1">
    <property type="nucleotide sequence ID" value="NZ_CP017132.1"/>
</dbReference>
<feature type="coiled-coil region" evidence="1">
    <location>
        <begin position="49"/>
        <end position="116"/>
    </location>
</feature>
<organism evidence="2 3">
    <name type="scientific">Borrelia miyamotoi</name>
    <dbReference type="NCBI Taxonomy" id="47466"/>
    <lineage>
        <taxon>Bacteria</taxon>
        <taxon>Pseudomonadati</taxon>
        <taxon>Spirochaetota</taxon>
        <taxon>Spirochaetia</taxon>
        <taxon>Spirochaetales</taxon>
        <taxon>Borreliaceae</taxon>
        <taxon>Borrelia</taxon>
    </lineage>
</organism>
<evidence type="ECO:0000313" key="2">
    <source>
        <dbReference type="EMBL" id="WAZ91828.1"/>
    </source>
</evidence>
<accession>A0AAQ2WYI3</accession>
<geneLocation type="plasmid" evidence="2 3">
    <name>p410-lp20-1</name>
</geneLocation>
<keyword evidence="1" id="KW-0175">Coiled coil</keyword>
<dbReference type="AlphaFoldDB" id="A0AAQ2WYI3"/>
<sequence length="316" mass="38856">MMKVYNIFSLKFLFLFILFGCNMNHIGYIDKFSEEGMEHSVNDFEYANKKRLEIEEKELLERKKREQLVNEEKNRYYAKEFERQSKYYTKEFENKIKRLEEEIEERTRDLKFLIEKGYKKVRVMNVYQFHQDEIRRLTKEKKEGNPGSYSLDYYLQLKDNSIKHHKTYIDAIELRIPNIKDQLIERKKFNIERYEANIERYKSNIERYKNAIKRLHEIEERDLINEKKDLINETSSSKFKTELKKLEYENIIKENENSIENWKEDIEDLNCRIICLGQLRNIKANEEDKLEIKRLENMIIEKELRNKELEEELKKL</sequence>
<proteinExistence type="predicted"/>
<dbReference type="EMBL" id="CP114648">
    <property type="protein sequence ID" value="WAZ91828.1"/>
    <property type="molecule type" value="Genomic_DNA"/>
</dbReference>
<protein>
    <submittedName>
        <fullName evidence="2">Uncharacterized protein</fullName>
    </submittedName>
</protein>
<dbReference type="Proteomes" id="UP001164544">
    <property type="component" value="Plasmid p410-lp20-1"/>
</dbReference>
<reference evidence="2" key="1">
    <citation type="submission" date="2022-12" db="EMBL/GenBank/DDBJ databases">
        <title>B. miyamotoi WGS.</title>
        <authorList>
            <person name="Kuleshov K.V."/>
            <person name="Hoornstra D."/>
            <person name="Hovius J.W."/>
            <person name="Platonov A.E."/>
            <person name="Telford S.R. III."/>
        </authorList>
    </citation>
    <scope>NUCLEOTIDE SEQUENCE</scope>
    <source>
        <strain evidence="2">410</strain>
        <plasmid evidence="2">p410-lp20-1</plasmid>
    </source>
</reference>